<dbReference type="InterPro" id="IPR045809">
    <property type="entry name" value="MobI"/>
</dbReference>
<evidence type="ECO:0000313" key="2">
    <source>
        <dbReference type="EMBL" id="AJE23670.1"/>
    </source>
</evidence>
<evidence type="ECO:0000313" key="3">
    <source>
        <dbReference type="Proteomes" id="UP000068210"/>
    </source>
</evidence>
<organism evidence="2 3">
    <name type="scientific">Azotobacter chroococcum NCIMB 8003</name>
    <dbReference type="NCBI Taxonomy" id="1328314"/>
    <lineage>
        <taxon>Bacteria</taxon>
        <taxon>Pseudomonadati</taxon>
        <taxon>Pseudomonadota</taxon>
        <taxon>Gammaproteobacteria</taxon>
        <taxon>Pseudomonadales</taxon>
        <taxon>Pseudomonadaceae</taxon>
        <taxon>Azotobacter</taxon>
    </lineage>
</organism>
<dbReference type="Proteomes" id="UP000068210">
    <property type="component" value="Plasmid pAcX50e"/>
</dbReference>
<dbReference type="EMBL" id="CP010420">
    <property type="protein sequence ID" value="AJE23670.1"/>
    <property type="molecule type" value="Genomic_DNA"/>
</dbReference>
<sequence>MIDTERVTEQSVEFLDTAYQDIVEQAKRLAEQYFEQAQRHLAEEGKNHVPALIAVQQISPNAWGFYWVRVHYVREEGKGNAVTRKIPKGPRHKYPQGAFSFVKGTLLRIMRNYENRLAELRQLAAENRAMRKTILAWTGRYQKILVVEDQIPLEEM</sequence>
<keyword evidence="1" id="KW-0175">Coiled coil</keyword>
<accession>A0A0C4WUS8</accession>
<geneLocation type="plasmid" evidence="2 3">
    <name>pAcX50e</name>
</geneLocation>
<dbReference type="AlphaFoldDB" id="A0A0C4WUS8"/>
<keyword evidence="2" id="KW-0614">Plasmid</keyword>
<feature type="coiled-coil region" evidence="1">
    <location>
        <begin position="103"/>
        <end position="130"/>
    </location>
</feature>
<gene>
    <name evidence="2" type="ORF">Achr_e790</name>
</gene>
<dbReference type="Pfam" id="PF19456">
    <property type="entry name" value="MobI"/>
    <property type="match status" value="1"/>
</dbReference>
<reference evidence="2 3" key="1">
    <citation type="journal article" date="2015" name="PLoS ONE">
        <title>Azotobacter Genomes: The Genome of Azotobacter chroococcum NCIMB 8003 (ATCC 4412).</title>
        <authorList>
            <person name="Robson R.L."/>
            <person name="Jones R."/>
            <person name="Robson R.M."/>
            <person name="Schwartz A."/>
            <person name="Richardson T.H."/>
        </authorList>
    </citation>
    <scope>NUCLEOTIDE SEQUENCE [LARGE SCALE GENOMIC DNA]</scope>
    <source>
        <strain evidence="2 3">NCIMB 8003</strain>
        <plasmid evidence="3">Plasmid pAcX50e</plasmid>
    </source>
</reference>
<name>A0A0C4WUS8_9GAMM</name>
<protein>
    <submittedName>
        <fullName evidence="2">Uncharacterized protein</fullName>
    </submittedName>
</protein>
<dbReference type="RefSeq" id="WP_040107213.1">
    <property type="nucleotide sequence ID" value="NZ_CP010420.1"/>
</dbReference>
<dbReference type="HOGENOM" id="CLU_1625665_0_0_6"/>
<evidence type="ECO:0000256" key="1">
    <source>
        <dbReference type="SAM" id="Coils"/>
    </source>
</evidence>
<proteinExistence type="predicted"/>
<dbReference type="KEGG" id="acx:Achr_e790"/>
<keyword evidence="3" id="KW-1185">Reference proteome</keyword>